<keyword evidence="3" id="KW-1185">Reference proteome</keyword>
<reference evidence="2" key="2">
    <citation type="submission" date="2025-08" db="UniProtKB">
        <authorList>
            <consortium name="Ensembl"/>
        </authorList>
    </citation>
    <scope>IDENTIFICATION</scope>
</reference>
<sequence>MEAVTTATRPRRGRKKLFKLDVSSPLLDSPHTMPGGNEEDKESDHLIIRRHLRSNRRK</sequence>
<dbReference type="EMBL" id="AYCK01026446">
    <property type="status" value="NOT_ANNOTATED_CDS"/>
    <property type="molecule type" value="Genomic_DNA"/>
</dbReference>
<accession>A0A087XLK7</accession>
<dbReference type="Ensembl" id="ENSPFOT00000006672.1">
    <property type="protein sequence ID" value="ENSPFOP00000006660.1"/>
    <property type="gene ID" value="ENSPFOG00000006752.1"/>
</dbReference>
<feature type="compositionally biased region" description="Basic residues" evidence="1">
    <location>
        <begin position="48"/>
        <end position="58"/>
    </location>
</feature>
<dbReference type="OMA" id="DSPSMMA"/>
<organism evidence="2 3">
    <name type="scientific">Poecilia formosa</name>
    <name type="common">Amazon molly</name>
    <name type="synonym">Limia formosa</name>
    <dbReference type="NCBI Taxonomy" id="48698"/>
    <lineage>
        <taxon>Eukaryota</taxon>
        <taxon>Metazoa</taxon>
        <taxon>Chordata</taxon>
        <taxon>Craniata</taxon>
        <taxon>Vertebrata</taxon>
        <taxon>Euteleostomi</taxon>
        <taxon>Actinopterygii</taxon>
        <taxon>Neopterygii</taxon>
        <taxon>Teleostei</taxon>
        <taxon>Neoteleostei</taxon>
        <taxon>Acanthomorphata</taxon>
        <taxon>Ovalentaria</taxon>
        <taxon>Atherinomorphae</taxon>
        <taxon>Cyprinodontiformes</taxon>
        <taxon>Poeciliidae</taxon>
        <taxon>Poeciliinae</taxon>
        <taxon>Poecilia</taxon>
    </lineage>
</organism>
<dbReference type="EMBL" id="AYCK01026445">
    <property type="status" value="NOT_ANNOTATED_CDS"/>
    <property type="molecule type" value="Genomic_DNA"/>
</dbReference>
<name>A0A087XLK7_POEFO</name>
<dbReference type="AlphaFoldDB" id="A0A087XLK7"/>
<reference evidence="2" key="3">
    <citation type="submission" date="2025-09" db="UniProtKB">
        <authorList>
            <consortium name="Ensembl"/>
        </authorList>
    </citation>
    <scope>IDENTIFICATION</scope>
</reference>
<evidence type="ECO:0000313" key="3">
    <source>
        <dbReference type="Proteomes" id="UP000028760"/>
    </source>
</evidence>
<feature type="region of interest" description="Disordered" evidence="1">
    <location>
        <begin position="1"/>
        <end position="58"/>
    </location>
</feature>
<proteinExistence type="predicted"/>
<dbReference type="Proteomes" id="UP000028760">
    <property type="component" value="Unassembled WGS sequence"/>
</dbReference>
<protein>
    <submittedName>
        <fullName evidence="2">Uncharacterized protein</fullName>
    </submittedName>
</protein>
<reference evidence="3" key="1">
    <citation type="submission" date="2013-10" db="EMBL/GenBank/DDBJ databases">
        <authorList>
            <person name="Schartl M."/>
            <person name="Warren W."/>
        </authorList>
    </citation>
    <scope>NUCLEOTIDE SEQUENCE [LARGE SCALE GENOMIC DNA]</scope>
    <source>
        <strain evidence="3">female</strain>
    </source>
</reference>
<evidence type="ECO:0000256" key="1">
    <source>
        <dbReference type="SAM" id="MobiDB-lite"/>
    </source>
</evidence>
<evidence type="ECO:0000313" key="2">
    <source>
        <dbReference type="Ensembl" id="ENSPFOP00000006660.1"/>
    </source>
</evidence>